<feature type="binding site" evidence="1">
    <location>
        <position position="164"/>
    </location>
    <ligand>
        <name>Zn(2+)</name>
        <dbReference type="ChEBI" id="CHEBI:29105"/>
        <note>catalytic</note>
    </ligand>
</feature>
<dbReference type="PANTHER" id="PTHR10127">
    <property type="entry name" value="DISCOIDIN, CUB, EGF, LAMININ , AND ZINC METALLOPROTEASE DOMAIN CONTAINING"/>
    <property type="match status" value="1"/>
</dbReference>
<evidence type="ECO:0000313" key="4">
    <source>
        <dbReference type="EMBL" id="CAG5136451.1"/>
    </source>
</evidence>
<dbReference type="GO" id="GO:0006508">
    <property type="term" value="P:proteolysis"/>
    <property type="evidence" value="ECO:0007669"/>
    <property type="project" value="UniProtKB-KW"/>
</dbReference>
<dbReference type="InterPro" id="IPR006026">
    <property type="entry name" value="Peptidase_Metallo"/>
</dbReference>
<feature type="active site" evidence="1">
    <location>
        <position position="165"/>
    </location>
</feature>
<keyword evidence="1 2" id="KW-0378">Hydrolase</keyword>
<keyword evidence="1 2" id="KW-0482">Metalloprotease</keyword>
<keyword evidence="1 2" id="KW-0645">Protease</keyword>
<dbReference type="AlphaFoldDB" id="A0A8S4AEF8"/>
<keyword evidence="2" id="KW-0732">Signal</keyword>
<dbReference type="Pfam" id="PF01400">
    <property type="entry name" value="Astacin"/>
    <property type="match status" value="1"/>
</dbReference>
<feature type="domain" description="Peptidase M12A" evidence="3">
    <location>
        <begin position="71"/>
        <end position="197"/>
    </location>
</feature>
<evidence type="ECO:0000256" key="2">
    <source>
        <dbReference type="RuleBase" id="RU361183"/>
    </source>
</evidence>
<dbReference type="OrthoDB" id="291007at2759"/>
<dbReference type="PANTHER" id="PTHR10127:SF850">
    <property type="entry name" value="METALLOENDOPEPTIDASE"/>
    <property type="match status" value="1"/>
</dbReference>
<feature type="binding site" evidence="1">
    <location>
        <position position="168"/>
    </location>
    <ligand>
        <name>Zn(2+)</name>
        <dbReference type="ChEBI" id="CHEBI:29105"/>
        <note>catalytic</note>
    </ligand>
</feature>
<dbReference type="EMBL" id="CAJHNH020008533">
    <property type="protein sequence ID" value="CAG5136451.1"/>
    <property type="molecule type" value="Genomic_DNA"/>
</dbReference>
<proteinExistence type="predicted"/>
<sequence>MRLRNTVCLAVLLYAVDLHVTSGRHVSEDVVDDVVNDVTDELDAPTEVVDTEVSENSSASNHLLLSREKRKAIKYLQYRWKQNEIPFEIDYSKFNSTHVYEIFKGMNEWQTYTCLRFRPRKQQDQNYVTFEHHESKCQAVIGMSHAGQTIGLAYYCFNSHTILHEIGHAIGFYHEQSRPDRDQYITVSKNVANDYSL</sequence>
<feature type="chain" id="PRO_5035961468" description="Metalloendopeptidase" evidence="2">
    <location>
        <begin position="24"/>
        <end position="197"/>
    </location>
</feature>
<dbReference type="EC" id="3.4.24.-" evidence="2"/>
<keyword evidence="5" id="KW-1185">Reference proteome</keyword>
<dbReference type="SUPFAM" id="SSF55486">
    <property type="entry name" value="Metalloproteases ('zincins'), catalytic domain"/>
    <property type="match status" value="1"/>
</dbReference>
<accession>A0A8S4AEF8</accession>
<keyword evidence="1 2" id="KW-0862">Zinc</keyword>
<feature type="binding site" evidence="1">
    <location>
        <position position="174"/>
    </location>
    <ligand>
        <name>Zn(2+)</name>
        <dbReference type="ChEBI" id="CHEBI:29105"/>
        <note>catalytic</note>
    </ligand>
</feature>
<dbReference type="Proteomes" id="UP000678393">
    <property type="component" value="Unassembled WGS sequence"/>
</dbReference>
<protein>
    <recommendedName>
        <fullName evidence="2">Metalloendopeptidase</fullName>
        <ecNumber evidence="2">3.4.24.-</ecNumber>
    </recommendedName>
</protein>
<comment type="cofactor">
    <cofactor evidence="1 2">
        <name>Zn(2+)</name>
        <dbReference type="ChEBI" id="CHEBI:29105"/>
    </cofactor>
    <text evidence="1 2">Binds 1 zinc ion per subunit.</text>
</comment>
<name>A0A8S4AEF8_9EUPU</name>
<comment type="caution">
    <text evidence="1">Lacks conserved residue(s) required for the propagation of feature annotation.</text>
</comment>
<dbReference type="InterPro" id="IPR001506">
    <property type="entry name" value="Peptidase_M12A"/>
</dbReference>
<dbReference type="InterPro" id="IPR024079">
    <property type="entry name" value="MetalloPept_cat_dom_sf"/>
</dbReference>
<evidence type="ECO:0000259" key="3">
    <source>
        <dbReference type="PROSITE" id="PS51864"/>
    </source>
</evidence>
<gene>
    <name evidence="4" type="ORF">CUNI_LOCUS22009</name>
</gene>
<dbReference type="PRINTS" id="PR00480">
    <property type="entry name" value="ASTACIN"/>
</dbReference>
<keyword evidence="1 2" id="KW-0479">Metal-binding</keyword>
<evidence type="ECO:0000256" key="1">
    <source>
        <dbReference type="PROSITE-ProRule" id="PRU01211"/>
    </source>
</evidence>
<dbReference type="GO" id="GO:0008270">
    <property type="term" value="F:zinc ion binding"/>
    <property type="evidence" value="ECO:0007669"/>
    <property type="project" value="UniProtKB-UniRule"/>
</dbReference>
<evidence type="ECO:0000313" key="5">
    <source>
        <dbReference type="Proteomes" id="UP000678393"/>
    </source>
</evidence>
<dbReference type="GO" id="GO:0004222">
    <property type="term" value="F:metalloendopeptidase activity"/>
    <property type="evidence" value="ECO:0007669"/>
    <property type="project" value="UniProtKB-UniRule"/>
</dbReference>
<dbReference type="Gene3D" id="3.40.390.10">
    <property type="entry name" value="Collagenase (Catalytic Domain)"/>
    <property type="match status" value="1"/>
</dbReference>
<dbReference type="SMART" id="SM00235">
    <property type="entry name" value="ZnMc"/>
    <property type="match status" value="1"/>
</dbReference>
<comment type="caution">
    <text evidence="4">The sequence shown here is derived from an EMBL/GenBank/DDBJ whole genome shotgun (WGS) entry which is preliminary data.</text>
</comment>
<organism evidence="4 5">
    <name type="scientific">Candidula unifasciata</name>
    <dbReference type="NCBI Taxonomy" id="100452"/>
    <lineage>
        <taxon>Eukaryota</taxon>
        <taxon>Metazoa</taxon>
        <taxon>Spiralia</taxon>
        <taxon>Lophotrochozoa</taxon>
        <taxon>Mollusca</taxon>
        <taxon>Gastropoda</taxon>
        <taxon>Heterobranchia</taxon>
        <taxon>Euthyneura</taxon>
        <taxon>Panpulmonata</taxon>
        <taxon>Eupulmonata</taxon>
        <taxon>Stylommatophora</taxon>
        <taxon>Helicina</taxon>
        <taxon>Helicoidea</taxon>
        <taxon>Geomitridae</taxon>
        <taxon>Candidula</taxon>
    </lineage>
</organism>
<feature type="signal peptide" evidence="2">
    <location>
        <begin position="1"/>
        <end position="23"/>
    </location>
</feature>
<dbReference type="PROSITE" id="PS51864">
    <property type="entry name" value="ASTACIN"/>
    <property type="match status" value="1"/>
</dbReference>
<reference evidence="4" key="1">
    <citation type="submission" date="2021-04" db="EMBL/GenBank/DDBJ databases">
        <authorList>
            <consortium name="Molecular Ecology Group"/>
        </authorList>
    </citation>
    <scope>NUCLEOTIDE SEQUENCE</scope>
</reference>